<dbReference type="EMBL" id="DXCN01000020">
    <property type="protein sequence ID" value="HIY94482.1"/>
    <property type="molecule type" value="Genomic_DNA"/>
</dbReference>
<comment type="function">
    <text evidence="5">An accessory protein needed during the final step in the assembly of 30S ribosomal subunit, possibly for assembly of the head region. Essential for efficient processing of 16S rRNA. May be needed both before and after RbfA during the maturation of 16S rRNA. It has affinity for free ribosomal 30S subunits but not for 70S ribosomes.</text>
</comment>
<dbReference type="PANTHER" id="PTHR33692:SF1">
    <property type="entry name" value="RIBOSOME MATURATION FACTOR RIMM"/>
    <property type="match status" value="1"/>
</dbReference>
<evidence type="ECO:0000256" key="3">
    <source>
        <dbReference type="ARBA" id="ARBA00022552"/>
    </source>
</evidence>
<comment type="caution">
    <text evidence="8">The sequence shown here is derived from an EMBL/GenBank/DDBJ whole genome shotgun (WGS) entry which is preliminary data.</text>
</comment>
<sequence length="205" mass="22549">MQVQVARIGKPHGIRGEVTVQLFTDAPEERFAPGAVLDIENFNPASPAGTIAPAGTLTVKKSRWNKKILVVAFEEVTNRNQAEELRDTRLTFDSSAETDTDSDDEGYYEHELLDLPVYLAADIKDGYLPEEPIAIVTGLQTMPTQDLLILENTADGEEVMIPFVEELIPAIDTEEGYIIINPPAGLLELNSDGEEAEPETESEHN</sequence>
<comment type="similarity">
    <text evidence="5">Belongs to the RimM family.</text>
</comment>
<dbReference type="GO" id="GO:0005840">
    <property type="term" value="C:ribosome"/>
    <property type="evidence" value="ECO:0007669"/>
    <property type="project" value="InterPro"/>
</dbReference>
<dbReference type="SUPFAM" id="SSF50346">
    <property type="entry name" value="PRC-barrel domain"/>
    <property type="match status" value="1"/>
</dbReference>
<dbReference type="AlphaFoldDB" id="A0A9D1ZQW6"/>
<dbReference type="InterPro" id="IPR011033">
    <property type="entry name" value="PRC_barrel-like_sf"/>
</dbReference>
<dbReference type="InterPro" id="IPR002676">
    <property type="entry name" value="RimM_N"/>
</dbReference>
<evidence type="ECO:0000256" key="1">
    <source>
        <dbReference type="ARBA" id="ARBA00022490"/>
    </source>
</evidence>
<evidence type="ECO:0000256" key="4">
    <source>
        <dbReference type="ARBA" id="ARBA00023186"/>
    </source>
</evidence>
<comment type="subcellular location">
    <subcellularLocation>
        <location evidence="5">Cytoplasm</location>
    </subcellularLocation>
</comment>
<evidence type="ECO:0000256" key="5">
    <source>
        <dbReference type="HAMAP-Rule" id="MF_00014"/>
    </source>
</evidence>
<keyword evidence="2 5" id="KW-0690">Ribosome biogenesis</keyword>
<dbReference type="PANTHER" id="PTHR33692">
    <property type="entry name" value="RIBOSOME MATURATION FACTOR RIMM"/>
    <property type="match status" value="1"/>
</dbReference>
<dbReference type="Gene3D" id="2.40.30.60">
    <property type="entry name" value="RimM"/>
    <property type="match status" value="1"/>
</dbReference>
<dbReference type="Pfam" id="PF01782">
    <property type="entry name" value="RimM"/>
    <property type="match status" value="1"/>
</dbReference>
<dbReference type="InterPro" id="IPR011961">
    <property type="entry name" value="RimM"/>
</dbReference>
<evidence type="ECO:0000256" key="2">
    <source>
        <dbReference type="ARBA" id="ARBA00022517"/>
    </source>
</evidence>
<dbReference type="InterPro" id="IPR009000">
    <property type="entry name" value="Transl_B-barrel_sf"/>
</dbReference>
<comment type="subunit">
    <text evidence="5">Binds ribosomal protein uS19.</text>
</comment>
<feature type="domain" description="RimM N-terminal" evidence="6">
    <location>
        <begin position="4"/>
        <end position="94"/>
    </location>
</feature>
<keyword evidence="1 5" id="KW-0963">Cytoplasm</keyword>
<keyword evidence="3 5" id="KW-0698">rRNA processing</keyword>
<organism evidence="8 9">
    <name type="scientific">Candidatus Rothia avicola</name>
    <dbReference type="NCBI Taxonomy" id="2840478"/>
    <lineage>
        <taxon>Bacteria</taxon>
        <taxon>Bacillati</taxon>
        <taxon>Actinomycetota</taxon>
        <taxon>Actinomycetes</taxon>
        <taxon>Micrococcales</taxon>
        <taxon>Micrococcaceae</taxon>
        <taxon>Rothia</taxon>
    </lineage>
</organism>
<dbReference type="GO" id="GO:0043022">
    <property type="term" value="F:ribosome binding"/>
    <property type="evidence" value="ECO:0007669"/>
    <property type="project" value="InterPro"/>
</dbReference>
<evidence type="ECO:0000259" key="7">
    <source>
        <dbReference type="Pfam" id="PF24986"/>
    </source>
</evidence>
<evidence type="ECO:0000259" key="6">
    <source>
        <dbReference type="Pfam" id="PF01782"/>
    </source>
</evidence>
<reference evidence="8" key="2">
    <citation type="submission" date="2021-04" db="EMBL/GenBank/DDBJ databases">
        <authorList>
            <person name="Gilroy R."/>
        </authorList>
    </citation>
    <scope>NUCLEOTIDE SEQUENCE</scope>
    <source>
        <strain evidence="8">ChiHjej12B11-9195</strain>
    </source>
</reference>
<evidence type="ECO:0000313" key="9">
    <source>
        <dbReference type="Proteomes" id="UP000824134"/>
    </source>
</evidence>
<dbReference type="GO" id="GO:0006364">
    <property type="term" value="P:rRNA processing"/>
    <property type="evidence" value="ECO:0007669"/>
    <property type="project" value="UniProtKB-UniRule"/>
</dbReference>
<dbReference type="InterPro" id="IPR056792">
    <property type="entry name" value="PRC_RimM"/>
</dbReference>
<dbReference type="Pfam" id="PF24986">
    <property type="entry name" value="PRC_RimM"/>
    <property type="match status" value="1"/>
</dbReference>
<dbReference type="HAMAP" id="MF_00014">
    <property type="entry name" value="Ribosome_mat_RimM"/>
    <property type="match status" value="1"/>
</dbReference>
<accession>A0A9D1ZQW6</accession>
<dbReference type="GO" id="GO:0042274">
    <property type="term" value="P:ribosomal small subunit biogenesis"/>
    <property type="evidence" value="ECO:0007669"/>
    <property type="project" value="UniProtKB-UniRule"/>
</dbReference>
<dbReference type="NCBIfam" id="TIGR02273">
    <property type="entry name" value="16S_RimM"/>
    <property type="match status" value="1"/>
</dbReference>
<proteinExistence type="inferred from homology"/>
<evidence type="ECO:0000313" key="8">
    <source>
        <dbReference type="EMBL" id="HIY94482.1"/>
    </source>
</evidence>
<keyword evidence="4 5" id="KW-0143">Chaperone</keyword>
<dbReference type="Gene3D" id="2.30.30.240">
    <property type="entry name" value="PRC-barrel domain"/>
    <property type="match status" value="1"/>
</dbReference>
<dbReference type="InterPro" id="IPR036976">
    <property type="entry name" value="RimM_N_sf"/>
</dbReference>
<dbReference type="SUPFAM" id="SSF50447">
    <property type="entry name" value="Translation proteins"/>
    <property type="match status" value="1"/>
</dbReference>
<gene>
    <name evidence="5 8" type="primary">rimM</name>
    <name evidence="8" type="ORF">H9821_02300</name>
</gene>
<feature type="domain" description="Ribosome maturation factor RimM PRC barrel" evidence="7">
    <location>
        <begin position="135"/>
        <end position="186"/>
    </location>
</feature>
<reference evidence="8" key="1">
    <citation type="journal article" date="2021" name="PeerJ">
        <title>Extensive microbial diversity within the chicken gut microbiome revealed by metagenomics and culture.</title>
        <authorList>
            <person name="Gilroy R."/>
            <person name="Ravi A."/>
            <person name="Getino M."/>
            <person name="Pursley I."/>
            <person name="Horton D.L."/>
            <person name="Alikhan N.F."/>
            <person name="Baker D."/>
            <person name="Gharbi K."/>
            <person name="Hall N."/>
            <person name="Watson M."/>
            <person name="Adriaenssens E.M."/>
            <person name="Foster-Nyarko E."/>
            <person name="Jarju S."/>
            <person name="Secka A."/>
            <person name="Antonio M."/>
            <person name="Oren A."/>
            <person name="Chaudhuri R.R."/>
            <person name="La Ragione R."/>
            <person name="Hildebrand F."/>
            <person name="Pallen M.J."/>
        </authorList>
    </citation>
    <scope>NUCLEOTIDE SEQUENCE</scope>
    <source>
        <strain evidence="8">ChiHjej12B11-9195</strain>
    </source>
</reference>
<dbReference type="Proteomes" id="UP000824134">
    <property type="component" value="Unassembled WGS sequence"/>
</dbReference>
<name>A0A9D1ZQW6_9MICC</name>
<comment type="domain">
    <text evidence="5">The PRC barrel domain binds ribosomal protein uS19.</text>
</comment>
<protein>
    <recommendedName>
        <fullName evidence="5">Ribosome maturation factor RimM</fullName>
    </recommendedName>
</protein>
<dbReference type="GO" id="GO:0005737">
    <property type="term" value="C:cytoplasm"/>
    <property type="evidence" value="ECO:0007669"/>
    <property type="project" value="UniProtKB-SubCell"/>
</dbReference>